<keyword evidence="7" id="KW-0479">Metal-binding</keyword>
<comment type="caution">
    <text evidence="19">The sequence shown here is derived from an EMBL/GenBank/DDBJ whole genome shotgun (WGS) entry which is preliminary data.</text>
</comment>
<keyword evidence="9" id="KW-0833">Ubl conjugation pathway</keyword>
<evidence type="ECO:0000256" key="12">
    <source>
        <dbReference type="ARBA" id="ARBA00022989"/>
    </source>
</evidence>
<reference evidence="19 20" key="1">
    <citation type="submission" date="2024-08" db="EMBL/GenBank/DDBJ databases">
        <authorList>
            <person name="Cucini C."/>
            <person name="Frati F."/>
        </authorList>
    </citation>
    <scope>NUCLEOTIDE SEQUENCE [LARGE SCALE GENOMIC DNA]</scope>
</reference>
<evidence type="ECO:0000256" key="6">
    <source>
        <dbReference type="ARBA" id="ARBA00022692"/>
    </source>
</evidence>
<keyword evidence="20" id="KW-1185">Reference proteome</keyword>
<feature type="domain" description="Pex N-terminal" evidence="18">
    <location>
        <begin position="17"/>
        <end position="178"/>
    </location>
</feature>
<evidence type="ECO:0000256" key="16">
    <source>
        <dbReference type="ARBA" id="ARBA00034438"/>
    </source>
</evidence>
<dbReference type="Pfam" id="PF04757">
    <property type="entry name" value="Pex2_Pex12"/>
    <property type="match status" value="1"/>
</dbReference>
<evidence type="ECO:0000256" key="17">
    <source>
        <dbReference type="ARBA" id="ARBA00034523"/>
    </source>
</evidence>
<dbReference type="EMBL" id="CAXLJM020000069">
    <property type="protein sequence ID" value="CAL8125720.1"/>
    <property type="molecule type" value="Genomic_DNA"/>
</dbReference>
<evidence type="ECO:0000256" key="4">
    <source>
        <dbReference type="ARBA" id="ARBA00022448"/>
    </source>
</evidence>
<keyword evidence="12" id="KW-1133">Transmembrane helix</keyword>
<sequence length="183" mass="21142">MIDFASRIAKLDAVSLDKEFLSFFKRELTGLLGAFTKEELLMKLTPEVTLLIKFLVWKFTTFSSGSTIGQRLLGVKYASIPGKLKLLFLLEGVIPYVIERLQTIPQLPVERIRQPLKRVEGVLKLLRIFNFCAFLIQNRYPTLATRVLKLPIVPVHRRFNVDAGYSYQIRELLWHQFAVMSDI</sequence>
<evidence type="ECO:0000259" key="18">
    <source>
        <dbReference type="Pfam" id="PF04757"/>
    </source>
</evidence>
<evidence type="ECO:0000256" key="13">
    <source>
        <dbReference type="ARBA" id="ARBA00023136"/>
    </source>
</evidence>
<dbReference type="InterPro" id="IPR006845">
    <property type="entry name" value="Pex_N"/>
</dbReference>
<keyword evidence="14" id="KW-0576">Peroxisome</keyword>
<evidence type="ECO:0000313" key="20">
    <source>
        <dbReference type="Proteomes" id="UP001642540"/>
    </source>
</evidence>
<evidence type="ECO:0000256" key="2">
    <source>
        <dbReference type="ARBA" id="ARBA00004906"/>
    </source>
</evidence>
<evidence type="ECO:0000313" key="19">
    <source>
        <dbReference type="EMBL" id="CAL8125720.1"/>
    </source>
</evidence>
<keyword evidence="6" id="KW-0812">Transmembrane</keyword>
<evidence type="ECO:0000256" key="11">
    <source>
        <dbReference type="ARBA" id="ARBA00022927"/>
    </source>
</evidence>
<comment type="similarity">
    <text evidence="3">Belongs to the pex2/pex10/pex12 family.</text>
</comment>
<evidence type="ECO:0000256" key="9">
    <source>
        <dbReference type="ARBA" id="ARBA00022786"/>
    </source>
</evidence>
<gene>
    <name evidence="19" type="ORF">ODALV1_LOCUS21094</name>
</gene>
<dbReference type="InterPro" id="IPR025654">
    <property type="entry name" value="PEX2/10"/>
</dbReference>
<proteinExistence type="inferred from homology"/>
<dbReference type="PANTHER" id="PTHR48178:SF1">
    <property type="entry name" value="PEROXISOME BIOGENESIS FACTOR 2"/>
    <property type="match status" value="1"/>
</dbReference>
<evidence type="ECO:0000256" key="8">
    <source>
        <dbReference type="ARBA" id="ARBA00022771"/>
    </source>
</evidence>
<keyword evidence="8" id="KW-0863">Zinc-finger</keyword>
<evidence type="ECO:0000256" key="10">
    <source>
        <dbReference type="ARBA" id="ARBA00022833"/>
    </source>
</evidence>
<keyword evidence="4" id="KW-0813">Transport</keyword>
<evidence type="ECO:0000256" key="15">
    <source>
        <dbReference type="ARBA" id="ARBA00032511"/>
    </source>
</evidence>
<keyword evidence="10" id="KW-0862">Zinc</keyword>
<name>A0ABP1RBT1_9HEXA</name>
<evidence type="ECO:0000256" key="1">
    <source>
        <dbReference type="ARBA" id="ARBA00004585"/>
    </source>
</evidence>
<keyword evidence="5" id="KW-0808">Transferase</keyword>
<keyword evidence="11" id="KW-0653">Protein transport</keyword>
<accession>A0ABP1RBT1</accession>
<comment type="pathway">
    <text evidence="2">Protein modification; protein ubiquitination.</text>
</comment>
<dbReference type="Proteomes" id="UP001642540">
    <property type="component" value="Unassembled WGS sequence"/>
</dbReference>
<organism evidence="19 20">
    <name type="scientific">Orchesella dallaii</name>
    <dbReference type="NCBI Taxonomy" id="48710"/>
    <lineage>
        <taxon>Eukaryota</taxon>
        <taxon>Metazoa</taxon>
        <taxon>Ecdysozoa</taxon>
        <taxon>Arthropoda</taxon>
        <taxon>Hexapoda</taxon>
        <taxon>Collembola</taxon>
        <taxon>Entomobryomorpha</taxon>
        <taxon>Entomobryoidea</taxon>
        <taxon>Orchesellidae</taxon>
        <taxon>Orchesellinae</taxon>
        <taxon>Orchesella</taxon>
    </lineage>
</organism>
<evidence type="ECO:0000256" key="7">
    <source>
        <dbReference type="ARBA" id="ARBA00022723"/>
    </source>
</evidence>
<evidence type="ECO:0000256" key="5">
    <source>
        <dbReference type="ARBA" id="ARBA00022679"/>
    </source>
</evidence>
<comment type="subcellular location">
    <subcellularLocation>
        <location evidence="1">Peroxisome membrane</location>
        <topology evidence="1">Multi-pass membrane protein</topology>
    </subcellularLocation>
</comment>
<dbReference type="PANTHER" id="PTHR48178">
    <property type="entry name" value="PEROXISOME BIOGENESIS FACTOR 2"/>
    <property type="match status" value="1"/>
</dbReference>
<keyword evidence="13" id="KW-0472">Membrane</keyword>
<protein>
    <recommendedName>
        <fullName evidence="17">RING-type E3 ubiquitin transferase (cysteine targeting)</fullName>
        <ecNumber evidence="17">2.3.2.36</ecNumber>
    </recommendedName>
    <alternativeName>
        <fullName evidence="15">Peroxin-2</fullName>
    </alternativeName>
</protein>
<evidence type="ECO:0000256" key="14">
    <source>
        <dbReference type="ARBA" id="ARBA00023140"/>
    </source>
</evidence>
<dbReference type="EC" id="2.3.2.36" evidence="17"/>
<evidence type="ECO:0000256" key="3">
    <source>
        <dbReference type="ARBA" id="ARBA00008704"/>
    </source>
</evidence>
<comment type="catalytic activity">
    <reaction evidence="16">
        <text>[E2 ubiquitin-conjugating enzyme]-S-ubiquitinyl-L-cysteine + [acceptor protein]-L-cysteine = [E2 ubiquitin-conjugating enzyme]-L-cysteine + [acceptor protein]-S-ubiquitinyl-L-cysteine.</text>
        <dbReference type="EC" id="2.3.2.36"/>
    </reaction>
</comment>